<dbReference type="InterPro" id="IPR002347">
    <property type="entry name" value="SDR_fam"/>
</dbReference>
<keyword evidence="4" id="KW-1185">Reference proteome</keyword>
<dbReference type="SUPFAM" id="SSF51735">
    <property type="entry name" value="NAD(P)-binding Rossmann-fold domains"/>
    <property type="match status" value="1"/>
</dbReference>
<dbReference type="OrthoDB" id="1933717at2759"/>
<dbReference type="AlphaFoldDB" id="A0A4U0WPH6"/>
<dbReference type="GO" id="GO:0005737">
    <property type="term" value="C:cytoplasm"/>
    <property type="evidence" value="ECO:0007669"/>
    <property type="project" value="TreeGrafter"/>
</dbReference>
<comment type="similarity">
    <text evidence="1 2">Belongs to the short-chain dehydrogenases/reductases (SDR) family.</text>
</comment>
<dbReference type="PANTHER" id="PTHR43544:SF32">
    <property type="entry name" value="CHAIN DEHYDROGENASE, PUTATIVE (AFU_ORTHOLOGUE AFUA_5G01530)-RELATED"/>
    <property type="match status" value="1"/>
</dbReference>
<gene>
    <name evidence="3" type="ORF">B0A55_11795</name>
</gene>
<proteinExistence type="inferred from homology"/>
<dbReference type="EMBL" id="NAJQ01000845">
    <property type="protein sequence ID" value="TKA64363.1"/>
    <property type="molecule type" value="Genomic_DNA"/>
</dbReference>
<evidence type="ECO:0000313" key="3">
    <source>
        <dbReference type="EMBL" id="TKA64363.1"/>
    </source>
</evidence>
<evidence type="ECO:0000313" key="4">
    <source>
        <dbReference type="Proteomes" id="UP000309340"/>
    </source>
</evidence>
<protein>
    <submittedName>
        <fullName evidence="3">Uncharacterized protein</fullName>
    </submittedName>
</protein>
<dbReference type="InterPro" id="IPR036291">
    <property type="entry name" value="NAD(P)-bd_dom_sf"/>
</dbReference>
<dbReference type="PRINTS" id="PR00080">
    <property type="entry name" value="SDRFAMILY"/>
</dbReference>
<dbReference type="PRINTS" id="PR00081">
    <property type="entry name" value="GDHRDH"/>
</dbReference>
<reference evidence="3 4" key="1">
    <citation type="submission" date="2017-03" db="EMBL/GenBank/DDBJ databases">
        <title>Genomes of endolithic fungi from Antarctica.</title>
        <authorList>
            <person name="Coleine C."/>
            <person name="Masonjones S."/>
            <person name="Stajich J.E."/>
        </authorList>
    </citation>
    <scope>NUCLEOTIDE SEQUENCE [LARGE SCALE GENOMIC DNA]</scope>
    <source>
        <strain evidence="3 4">CCFEE 5184</strain>
    </source>
</reference>
<name>A0A4U0WPH6_9PEZI</name>
<accession>A0A4U0WPH6</accession>
<comment type="caution">
    <text evidence="3">The sequence shown here is derived from an EMBL/GenBank/DDBJ whole genome shotgun (WGS) entry which is preliminary data.</text>
</comment>
<dbReference type="Gene3D" id="3.40.50.720">
    <property type="entry name" value="NAD(P)-binding Rossmann-like Domain"/>
    <property type="match status" value="1"/>
</dbReference>
<evidence type="ECO:0000256" key="2">
    <source>
        <dbReference type="RuleBase" id="RU000363"/>
    </source>
</evidence>
<dbReference type="GO" id="GO:0016491">
    <property type="term" value="F:oxidoreductase activity"/>
    <property type="evidence" value="ECO:0007669"/>
    <property type="project" value="TreeGrafter"/>
</dbReference>
<dbReference type="PANTHER" id="PTHR43544">
    <property type="entry name" value="SHORT-CHAIN DEHYDROGENASE/REDUCTASE"/>
    <property type="match status" value="1"/>
</dbReference>
<evidence type="ECO:0000256" key="1">
    <source>
        <dbReference type="ARBA" id="ARBA00006484"/>
    </source>
</evidence>
<sequence length="247" mass="26888">MVTCTVIHPNTGIGFELAAQLLAKGNYHVLLACRSPDKGYAALQRLQSRDLPGTVCFTHLDVTDDASIHAAASQVEKDYGRLDVLVNNAAIGRAQEDDLRKKMRECFDTNATGPAILGYAFEELLRKSDYPLKRIVNVSSGAGSIGRMFDPNRKAVTHYGRTIHYQASKAALSMVTAQQALDFAPHGVKVLCWNPGFTVSELGPFNKVEHGAKPTEEAVRPLVEIIEGGRDGEAGVFLSEDGKSYPW</sequence>
<dbReference type="Pfam" id="PF00106">
    <property type="entry name" value="adh_short"/>
    <property type="match status" value="1"/>
</dbReference>
<dbReference type="Proteomes" id="UP000309340">
    <property type="component" value="Unassembled WGS sequence"/>
</dbReference>
<dbReference type="GO" id="GO:0019748">
    <property type="term" value="P:secondary metabolic process"/>
    <property type="evidence" value="ECO:0007669"/>
    <property type="project" value="TreeGrafter"/>
</dbReference>
<organism evidence="3 4">
    <name type="scientific">Friedmanniomyces simplex</name>
    <dbReference type="NCBI Taxonomy" id="329884"/>
    <lineage>
        <taxon>Eukaryota</taxon>
        <taxon>Fungi</taxon>
        <taxon>Dikarya</taxon>
        <taxon>Ascomycota</taxon>
        <taxon>Pezizomycotina</taxon>
        <taxon>Dothideomycetes</taxon>
        <taxon>Dothideomycetidae</taxon>
        <taxon>Mycosphaerellales</taxon>
        <taxon>Teratosphaeriaceae</taxon>
        <taxon>Friedmanniomyces</taxon>
    </lineage>
</organism>
<dbReference type="InterPro" id="IPR051468">
    <property type="entry name" value="Fungal_SecMetab_SDRs"/>
</dbReference>